<dbReference type="EMBL" id="CP036273">
    <property type="protein sequence ID" value="QDU22009.1"/>
    <property type="molecule type" value="Genomic_DNA"/>
</dbReference>
<dbReference type="PANTHER" id="PTHR19372:SF7">
    <property type="entry name" value="SULFITE OXIDASE, MITOCHONDRIAL"/>
    <property type="match status" value="1"/>
</dbReference>
<keyword evidence="3" id="KW-0560">Oxidoreductase</keyword>
<dbReference type="GO" id="GO:0006790">
    <property type="term" value="P:sulfur compound metabolic process"/>
    <property type="evidence" value="ECO:0007669"/>
    <property type="project" value="TreeGrafter"/>
</dbReference>
<feature type="domain" description="Oxidoreductase molybdopterin-binding" evidence="2">
    <location>
        <begin position="129"/>
        <end position="234"/>
    </location>
</feature>
<gene>
    <name evidence="3" type="primary">yedY_2</name>
    <name evidence="3" type="ORF">ETAA1_39840</name>
</gene>
<keyword evidence="4" id="KW-1185">Reference proteome</keyword>
<dbReference type="GO" id="GO:0043546">
    <property type="term" value="F:molybdopterin cofactor binding"/>
    <property type="evidence" value="ECO:0007669"/>
    <property type="project" value="TreeGrafter"/>
</dbReference>
<protein>
    <submittedName>
        <fullName evidence="3">Sulfoxide reductase catalytic subunit YedY</fullName>
        <ecNumber evidence="3">1.8.-.-</ecNumber>
    </submittedName>
</protein>
<dbReference type="InterPro" id="IPR036374">
    <property type="entry name" value="OxRdtase_Mopterin-bd_sf"/>
</dbReference>
<dbReference type="AlphaFoldDB" id="A0A517XWX7"/>
<dbReference type="EC" id="1.8.-.-" evidence="3"/>
<feature type="signal peptide" evidence="1">
    <location>
        <begin position="1"/>
        <end position="22"/>
    </location>
</feature>
<dbReference type="InterPro" id="IPR006311">
    <property type="entry name" value="TAT_signal"/>
</dbReference>
<dbReference type="SUPFAM" id="SSF56524">
    <property type="entry name" value="Oxidoreductase molybdopterin-binding domain"/>
    <property type="match status" value="1"/>
</dbReference>
<accession>A0A517XWX7</accession>
<dbReference type="Proteomes" id="UP000319576">
    <property type="component" value="Chromosome"/>
</dbReference>
<dbReference type="GO" id="GO:0020037">
    <property type="term" value="F:heme binding"/>
    <property type="evidence" value="ECO:0007669"/>
    <property type="project" value="TreeGrafter"/>
</dbReference>
<dbReference type="Pfam" id="PF00174">
    <property type="entry name" value="Oxidored_molyb"/>
    <property type="match status" value="1"/>
</dbReference>
<dbReference type="OrthoDB" id="9778777at2"/>
<dbReference type="GO" id="GO:0008482">
    <property type="term" value="F:sulfite oxidase activity"/>
    <property type="evidence" value="ECO:0007669"/>
    <property type="project" value="TreeGrafter"/>
</dbReference>
<proteinExistence type="predicted"/>
<dbReference type="Gene3D" id="3.90.420.10">
    <property type="entry name" value="Oxidoreductase, molybdopterin-binding domain"/>
    <property type="match status" value="1"/>
</dbReference>
<evidence type="ECO:0000259" key="2">
    <source>
        <dbReference type="Pfam" id="PF00174"/>
    </source>
</evidence>
<feature type="chain" id="PRO_5021904013" evidence="1">
    <location>
        <begin position="23"/>
        <end position="406"/>
    </location>
</feature>
<organism evidence="3 4">
    <name type="scientific">Urbifossiella limnaea</name>
    <dbReference type="NCBI Taxonomy" id="2528023"/>
    <lineage>
        <taxon>Bacteria</taxon>
        <taxon>Pseudomonadati</taxon>
        <taxon>Planctomycetota</taxon>
        <taxon>Planctomycetia</taxon>
        <taxon>Gemmatales</taxon>
        <taxon>Gemmataceae</taxon>
        <taxon>Urbifossiella</taxon>
    </lineage>
</organism>
<dbReference type="PROSITE" id="PS51318">
    <property type="entry name" value="TAT"/>
    <property type="match status" value="1"/>
</dbReference>
<keyword evidence="1" id="KW-0732">Signal</keyword>
<dbReference type="CDD" id="cd00321">
    <property type="entry name" value="SO_family_Moco"/>
    <property type="match status" value="1"/>
</dbReference>
<sequence length="406" mass="44704" precursor="true">MPAPTRREFAAVAAASACAAAAAEPPAPPPARPFLTPAAEFRDVSRGNPVPHTLRGPALEAARLTPETWRLELTADPTVEEPHTKQPAAIAKPLTIAAGTALDLPMLLNLGKSHQVHFLKAMQCLNIDTPLGQGLWTGVPLREVLKLAGRMNNVRRVFFYGFHNNDPKQRFQSSVDYTHAMETPPGELPAFLAYRLNGEPIPLERGGPVRMVVPWSYGFKSIKWLQQIVVTNIPRNTDTYAEGNNDPEAYLKSAAFSDRVPEKLPADRPLTFRGVVMCGPSGVRRVEFWVRPVTADSPPLADDSPELLRAPWAECQLDPQPDWGAVMPAGVRPQEVLGFDRTTGRPREWPLRYSSAPFTATVHGLAAGRYEFRARTVDLNGFAQPEPRPLQKTGKNGIQVRRFEVG</sequence>
<dbReference type="PANTHER" id="PTHR19372">
    <property type="entry name" value="SULFITE REDUCTASE"/>
    <property type="match status" value="1"/>
</dbReference>
<dbReference type="InterPro" id="IPR000572">
    <property type="entry name" value="OxRdtase_Mopterin-bd_dom"/>
</dbReference>
<evidence type="ECO:0000256" key="1">
    <source>
        <dbReference type="SAM" id="SignalP"/>
    </source>
</evidence>
<evidence type="ECO:0000313" key="3">
    <source>
        <dbReference type="EMBL" id="QDU22009.1"/>
    </source>
</evidence>
<dbReference type="RefSeq" id="WP_145241389.1">
    <property type="nucleotide sequence ID" value="NZ_CP036273.1"/>
</dbReference>
<dbReference type="PRINTS" id="PR00407">
    <property type="entry name" value="EUMOPTERIN"/>
</dbReference>
<name>A0A517XWX7_9BACT</name>
<evidence type="ECO:0000313" key="4">
    <source>
        <dbReference type="Proteomes" id="UP000319576"/>
    </source>
</evidence>
<dbReference type="KEGG" id="uli:ETAA1_39840"/>
<dbReference type="InterPro" id="IPR008335">
    <property type="entry name" value="Mopterin_OxRdtase_euk"/>
</dbReference>
<reference evidence="3 4" key="1">
    <citation type="submission" date="2019-02" db="EMBL/GenBank/DDBJ databases">
        <title>Deep-cultivation of Planctomycetes and their phenomic and genomic characterization uncovers novel biology.</title>
        <authorList>
            <person name="Wiegand S."/>
            <person name="Jogler M."/>
            <person name="Boedeker C."/>
            <person name="Pinto D."/>
            <person name="Vollmers J."/>
            <person name="Rivas-Marin E."/>
            <person name="Kohn T."/>
            <person name="Peeters S.H."/>
            <person name="Heuer A."/>
            <person name="Rast P."/>
            <person name="Oberbeckmann S."/>
            <person name="Bunk B."/>
            <person name="Jeske O."/>
            <person name="Meyerdierks A."/>
            <person name="Storesund J.E."/>
            <person name="Kallscheuer N."/>
            <person name="Luecker S."/>
            <person name="Lage O.M."/>
            <person name="Pohl T."/>
            <person name="Merkel B.J."/>
            <person name="Hornburger P."/>
            <person name="Mueller R.-W."/>
            <person name="Bruemmer F."/>
            <person name="Labrenz M."/>
            <person name="Spormann A.M."/>
            <person name="Op den Camp H."/>
            <person name="Overmann J."/>
            <person name="Amann R."/>
            <person name="Jetten M.S.M."/>
            <person name="Mascher T."/>
            <person name="Medema M.H."/>
            <person name="Devos D.P."/>
            <person name="Kaster A.-K."/>
            <person name="Ovreas L."/>
            <person name="Rohde M."/>
            <person name="Galperin M.Y."/>
            <person name="Jogler C."/>
        </authorList>
    </citation>
    <scope>NUCLEOTIDE SEQUENCE [LARGE SCALE GENOMIC DNA]</scope>
    <source>
        <strain evidence="3 4">ETA_A1</strain>
    </source>
</reference>